<feature type="region of interest" description="Disordered" evidence="1">
    <location>
        <begin position="76"/>
        <end position="98"/>
    </location>
</feature>
<proteinExistence type="predicted"/>
<sequence length="221" mass="22593">MRRAHRTGAGRGGAAHRRPRRRLDGTGCGRLTRSAARYPAAVPRPTDRTRRDVGPAATWPALVAACLLLGACTGPSTPDPSAATATSPATAPAASPEPTESLITDAVGEHTAVGELVEGFPTGLVPVPDGAEVLVSSAEQLENGQWRISLNLRTDQDVAGLVAAVRAPLVAAGFTEQADTPEDGLAARSTFARGEAGELLVVGVLDRDGVRTLTLGGTVAP</sequence>
<dbReference type="EMBL" id="BONN01000002">
    <property type="protein sequence ID" value="GIG32031.1"/>
    <property type="molecule type" value="Genomic_DNA"/>
</dbReference>
<feature type="compositionally biased region" description="Basic residues" evidence="1">
    <location>
        <begin position="1"/>
        <end position="21"/>
    </location>
</feature>
<feature type="region of interest" description="Disordered" evidence="1">
    <location>
        <begin position="1"/>
        <end position="29"/>
    </location>
</feature>
<evidence type="ECO:0000313" key="3">
    <source>
        <dbReference type="Proteomes" id="UP000618382"/>
    </source>
</evidence>
<organism evidence="2 3">
    <name type="scientific">Cellulomonas oligotrophica</name>
    <dbReference type="NCBI Taxonomy" id="931536"/>
    <lineage>
        <taxon>Bacteria</taxon>
        <taxon>Bacillati</taxon>
        <taxon>Actinomycetota</taxon>
        <taxon>Actinomycetes</taxon>
        <taxon>Micrococcales</taxon>
        <taxon>Cellulomonadaceae</taxon>
        <taxon>Cellulomonas</taxon>
    </lineage>
</organism>
<name>A0ABQ4D8G1_9CELL</name>
<evidence type="ECO:0000313" key="2">
    <source>
        <dbReference type="EMBL" id="GIG32031.1"/>
    </source>
</evidence>
<gene>
    <name evidence="2" type="ORF">Col01nite_11900</name>
</gene>
<evidence type="ECO:0000256" key="1">
    <source>
        <dbReference type="SAM" id="MobiDB-lite"/>
    </source>
</evidence>
<protein>
    <submittedName>
        <fullName evidence="2">Uncharacterized protein</fullName>
    </submittedName>
</protein>
<dbReference type="Proteomes" id="UP000618382">
    <property type="component" value="Unassembled WGS sequence"/>
</dbReference>
<keyword evidence="3" id="KW-1185">Reference proteome</keyword>
<reference evidence="2 3" key="1">
    <citation type="submission" date="2021-01" db="EMBL/GenBank/DDBJ databases">
        <title>Whole genome shotgun sequence of Cellulomonas oligotrophica NBRC 109435.</title>
        <authorList>
            <person name="Komaki H."/>
            <person name="Tamura T."/>
        </authorList>
    </citation>
    <scope>NUCLEOTIDE SEQUENCE [LARGE SCALE GENOMIC DNA]</scope>
    <source>
        <strain evidence="2 3">NBRC 109435</strain>
    </source>
</reference>
<comment type="caution">
    <text evidence="2">The sequence shown here is derived from an EMBL/GenBank/DDBJ whole genome shotgun (WGS) entry which is preliminary data.</text>
</comment>
<accession>A0ABQ4D8G1</accession>